<dbReference type="AlphaFoldDB" id="H1Y0J6"/>
<dbReference type="GO" id="GO:0008374">
    <property type="term" value="F:O-acyltransferase activity"/>
    <property type="evidence" value="ECO:0007669"/>
    <property type="project" value="TreeGrafter"/>
</dbReference>
<dbReference type="STRING" id="714943.Mucpa_4373"/>
<dbReference type="HOGENOM" id="CLU_051638_7_2_10"/>
<evidence type="ECO:0000313" key="4">
    <source>
        <dbReference type="Proteomes" id="UP000002774"/>
    </source>
</evidence>
<dbReference type="GO" id="GO:0005829">
    <property type="term" value="C:cytosol"/>
    <property type="evidence" value="ECO:0007669"/>
    <property type="project" value="TreeGrafter"/>
</dbReference>
<name>H1Y0J6_9SPHI</name>
<comment type="similarity">
    <text evidence="1">Belongs to the transferase hexapeptide repeat family.</text>
</comment>
<reference evidence="3" key="1">
    <citation type="submission" date="2011-09" db="EMBL/GenBank/DDBJ databases">
        <title>The permanent draft genome of Mucilaginibacter paludis DSM 18603.</title>
        <authorList>
            <consortium name="US DOE Joint Genome Institute (JGI-PGF)"/>
            <person name="Lucas S."/>
            <person name="Han J."/>
            <person name="Lapidus A."/>
            <person name="Bruce D."/>
            <person name="Goodwin L."/>
            <person name="Pitluck S."/>
            <person name="Peters L."/>
            <person name="Kyrpides N."/>
            <person name="Mavromatis K."/>
            <person name="Ivanova N."/>
            <person name="Mikhailova N."/>
            <person name="Held B."/>
            <person name="Detter J.C."/>
            <person name="Tapia R."/>
            <person name="Han C."/>
            <person name="Land M."/>
            <person name="Hauser L."/>
            <person name="Markowitz V."/>
            <person name="Cheng J.-F."/>
            <person name="Hugenholtz P."/>
            <person name="Woyke T."/>
            <person name="Wu D."/>
            <person name="Tindall B."/>
            <person name="Brambilla E."/>
            <person name="Klenk H.-P."/>
            <person name="Eisen J.A."/>
        </authorList>
    </citation>
    <scope>NUCLEOTIDE SEQUENCE [LARGE SCALE GENOMIC DNA]</scope>
    <source>
        <strain evidence="3">DSM 18603</strain>
    </source>
</reference>
<gene>
    <name evidence="3" type="ORF">Mucpa_4373</name>
</gene>
<dbReference type="PANTHER" id="PTHR23416:SF23">
    <property type="entry name" value="ACETYLTRANSFERASE C18B11.09C-RELATED"/>
    <property type="match status" value="1"/>
</dbReference>
<proteinExistence type="inferred from homology"/>
<evidence type="ECO:0000313" key="3">
    <source>
        <dbReference type="EMBL" id="EHQ28463.1"/>
    </source>
</evidence>
<evidence type="ECO:0000256" key="1">
    <source>
        <dbReference type="ARBA" id="ARBA00007274"/>
    </source>
</evidence>
<dbReference type="eggNOG" id="COG0110">
    <property type="taxonomic scope" value="Bacteria"/>
</dbReference>
<evidence type="ECO:0000256" key="2">
    <source>
        <dbReference type="ARBA" id="ARBA00022679"/>
    </source>
</evidence>
<protein>
    <submittedName>
        <fullName evidence="3">Acetyltransferase</fullName>
    </submittedName>
</protein>
<dbReference type="PANTHER" id="PTHR23416">
    <property type="entry name" value="SIALIC ACID SYNTHASE-RELATED"/>
    <property type="match status" value="1"/>
</dbReference>
<dbReference type="Gene3D" id="2.160.10.10">
    <property type="entry name" value="Hexapeptide repeat proteins"/>
    <property type="match status" value="1"/>
</dbReference>
<sequence length="190" mass="21499">MFSSHNINDPDPYVRSVFSFRDKIKRFVWNIVWIVLCRWTPNPLHKWRVLILRLFGGKIGSNNFIYPDCKIWAPWLLDTGDVVTIGPGVEVYNPGGVSIGHHTILSQDAYICGATHNYNEMAFTYLKRQIVFEPYVWICAKAVVLPGVRCQEGSVLGAAAVIGKNMEAWTVYAGNPAVAVKKRNNFLLEK</sequence>
<organism evidence="3 4">
    <name type="scientific">Mucilaginibacter paludis DSM 18603</name>
    <dbReference type="NCBI Taxonomy" id="714943"/>
    <lineage>
        <taxon>Bacteria</taxon>
        <taxon>Pseudomonadati</taxon>
        <taxon>Bacteroidota</taxon>
        <taxon>Sphingobacteriia</taxon>
        <taxon>Sphingobacteriales</taxon>
        <taxon>Sphingobacteriaceae</taxon>
        <taxon>Mucilaginibacter</taxon>
    </lineage>
</organism>
<accession>H1Y0J6</accession>
<keyword evidence="2" id="KW-0808">Transferase</keyword>
<dbReference type="Proteomes" id="UP000002774">
    <property type="component" value="Chromosome"/>
</dbReference>
<dbReference type="InterPro" id="IPR051159">
    <property type="entry name" value="Hexapeptide_acetyltransf"/>
</dbReference>
<dbReference type="SUPFAM" id="SSF51161">
    <property type="entry name" value="Trimeric LpxA-like enzymes"/>
    <property type="match status" value="1"/>
</dbReference>
<keyword evidence="4" id="KW-1185">Reference proteome</keyword>
<dbReference type="InterPro" id="IPR011004">
    <property type="entry name" value="Trimer_LpxA-like_sf"/>
</dbReference>
<dbReference type="EMBL" id="CM001403">
    <property type="protein sequence ID" value="EHQ28463.1"/>
    <property type="molecule type" value="Genomic_DNA"/>
</dbReference>